<accession>A0A063BR30</accession>
<dbReference type="STRING" id="1159556.A0A063BR30"/>
<evidence type="ECO:0000313" key="2">
    <source>
        <dbReference type="EMBL" id="GAO18823.1"/>
    </source>
</evidence>
<comment type="caution">
    <text evidence="2">The sequence shown here is derived from an EMBL/GenBank/DDBJ whole genome shotgun (WGS) entry which is preliminary data.</text>
</comment>
<sequence length="340" mass="38175">MMNPLLRQPPNRLMAGGAILFFTLFMFFVSKSHNLSMPGLSRTAAAPSMYNQSKVALLVEDRPQPLLAPLLLHFIYSLPADWTFRFMGSYKSVRHLAKSAAIREHVRAGKLDLTYTPFNMSTKGQEMISRFLTTLWLYDTVLQPAELLLVFQSDSMVCSNCKHHLDEYLDYDWVGAPWNAQGNWGGNGGLSLRRVSRIVDVLQKQKRKEDSDPEDVWLSERLGHHATGKVANGSVSLTFSGEINGGEVERIDPDSDYTIHGGELSLEGAGPADFVAGIDDWRNGFYEPMGYHIGGTGYMHGGIWGTRDKRKHIYQYCPEAKMILQMDMANYVPGDCGNDW</sequence>
<evidence type="ECO:0000313" key="3">
    <source>
        <dbReference type="Proteomes" id="UP000054053"/>
    </source>
</evidence>
<dbReference type="AlphaFoldDB" id="A0A063BR30"/>
<dbReference type="HOGENOM" id="CLU_048589_2_0_1"/>
<feature type="domain" description="DUF5672" evidence="1">
    <location>
        <begin position="120"/>
        <end position="244"/>
    </location>
</feature>
<organism evidence="2 3">
    <name type="scientific">Ustilaginoidea virens</name>
    <name type="common">Rice false smut fungus</name>
    <name type="synonym">Villosiclava virens</name>
    <dbReference type="NCBI Taxonomy" id="1159556"/>
    <lineage>
        <taxon>Eukaryota</taxon>
        <taxon>Fungi</taxon>
        <taxon>Dikarya</taxon>
        <taxon>Ascomycota</taxon>
        <taxon>Pezizomycotina</taxon>
        <taxon>Sordariomycetes</taxon>
        <taxon>Hypocreomycetidae</taxon>
        <taxon>Hypocreales</taxon>
        <taxon>Clavicipitaceae</taxon>
        <taxon>Ustilaginoidea</taxon>
    </lineage>
</organism>
<reference evidence="3" key="1">
    <citation type="journal article" date="2016" name="Genome Announc.">
        <title>Genome sequence of Ustilaginoidea virens IPU010, a rice pathogenic fungus causing false smut.</title>
        <authorList>
            <person name="Kumagai T."/>
            <person name="Ishii T."/>
            <person name="Terai G."/>
            <person name="Umemura M."/>
            <person name="Machida M."/>
            <person name="Asai K."/>
        </authorList>
    </citation>
    <scope>NUCLEOTIDE SEQUENCE [LARGE SCALE GENOMIC DNA]</scope>
    <source>
        <strain evidence="3">IPU010</strain>
    </source>
</reference>
<evidence type="ECO:0000259" key="1">
    <source>
        <dbReference type="Pfam" id="PF18922"/>
    </source>
</evidence>
<dbReference type="Proteomes" id="UP000054053">
    <property type="component" value="Unassembled WGS sequence"/>
</dbReference>
<dbReference type="InterPro" id="IPR043729">
    <property type="entry name" value="DUF5672"/>
</dbReference>
<proteinExistence type="predicted"/>
<gene>
    <name evidence="2" type="ORF">UVI_02029960</name>
</gene>
<name>A0A063BR30_USTVR</name>
<dbReference type="Pfam" id="PF18922">
    <property type="entry name" value="DUF5672"/>
    <property type="match status" value="1"/>
</dbReference>
<dbReference type="EMBL" id="BBTG02000013">
    <property type="protein sequence ID" value="GAO18823.1"/>
    <property type="molecule type" value="Genomic_DNA"/>
</dbReference>
<protein>
    <recommendedName>
        <fullName evidence="1">DUF5672 domain-containing protein</fullName>
    </recommendedName>
</protein>